<dbReference type="PROSITE" id="PS51257">
    <property type="entry name" value="PROKAR_LIPOPROTEIN"/>
    <property type="match status" value="1"/>
</dbReference>
<evidence type="ECO:0000313" key="5">
    <source>
        <dbReference type="Proteomes" id="UP000515804"/>
    </source>
</evidence>
<name>A0A7G9STU7_9GAMM</name>
<dbReference type="AlphaFoldDB" id="A0A7G9STU7"/>
<reference evidence="4 5" key="1">
    <citation type="submission" date="2020-08" db="EMBL/GenBank/DDBJ databases">
        <title>Genome sequence of Thermomonas carbonis KCTC 42013T.</title>
        <authorList>
            <person name="Hyun D.-W."/>
            <person name="Bae J.-W."/>
        </authorList>
    </citation>
    <scope>NUCLEOTIDE SEQUENCE [LARGE SCALE GENOMIC DNA]</scope>
    <source>
        <strain evidence="4 5">KCTC 42013</strain>
    </source>
</reference>
<dbReference type="InterPro" id="IPR029063">
    <property type="entry name" value="SAM-dependent_MTases_sf"/>
</dbReference>
<evidence type="ECO:0000256" key="1">
    <source>
        <dbReference type="ARBA" id="ARBA00022679"/>
    </source>
</evidence>
<feature type="signal peptide" evidence="2">
    <location>
        <begin position="1"/>
        <end position="18"/>
    </location>
</feature>
<dbReference type="EMBL" id="CP060719">
    <property type="protein sequence ID" value="QNN71272.1"/>
    <property type="molecule type" value="Genomic_DNA"/>
</dbReference>
<keyword evidence="4" id="KW-0489">Methyltransferase</keyword>
<keyword evidence="1 4" id="KW-0808">Transferase</keyword>
<dbReference type="GO" id="GO:0032259">
    <property type="term" value="P:methylation"/>
    <property type="evidence" value="ECO:0007669"/>
    <property type="project" value="UniProtKB-KW"/>
</dbReference>
<dbReference type="SUPFAM" id="SSF53335">
    <property type="entry name" value="S-adenosyl-L-methionine-dependent methyltransferases"/>
    <property type="match status" value="1"/>
</dbReference>
<dbReference type="Proteomes" id="UP000515804">
    <property type="component" value="Chromosome"/>
</dbReference>
<proteinExistence type="predicted"/>
<dbReference type="InterPro" id="IPR013216">
    <property type="entry name" value="Methyltransf_11"/>
</dbReference>
<dbReference type="GO" id="GO:0008757">
    <property type="term" value="F:S-adenosylmethionine-dependent methyltransferase activity"/>
    <property type="evidence" value="ECO:0007669"/>
    <property type="project" value="InterPro"/>
</dbReference>
<dbReference type="RefSeq" id="WP_187553786.1">
    <property type="nucleotide sequence ID" value="NZ_BMZL01000002.1"/>
</dbReference>
<gene>
    <name evidence="4" type="ORF">H9L16_06890</name>
</gene>
<dbReference type="PANTHER" id="PTHR43861">
    <property type="entry name" value="TRANS-ACONITATE 2-METHYLTRANSFERASE-RELATED"/>
    <property type="match status" value="1"/>
</dbReference>
<dbReference type="CDD" id="cd02440">
    <property type="entry name" value="AdoMet_MTases"/>
    <property type="match status" value="1"/>
</dbReference>
<sequence length="253" mass="27490">MPRTLNALFFALCLPVLASGCPLEREAQVPQARAGDATVAADGYTQVPRSADGIGKAYMGREIASVMGWQGAAWLEREEREREERGSVLLKELRLAAGMQVADIGAGTGWHARRMAPMVAPGRVYAVDVQPEMVAMLERVAAQPGLANVVPVLGGERDPGLAPGSIDLALMVDVYHELAYPAEMLDALVVALKPGGRLVLVEYRAEDDAVPIKPVHKMSQAQIRREVTRHGLAWERTADSLPWQHVVVFRKAE</sequence>
<evidence type="ECO:0000313" key="4">
    <source>
        <dbReference type="EMBL" id="QNN71272.1"/>
    </source>
</evidence>
<feature type="chain" id="PRO_5028910472" evidence="2">
    <location>
        <begin position="19"/>
        <end position="253"/>
    </location>
</feature>
<evidence type="ECO:0000256" key="2">
    <source>
        <dbReference type="SAM" id="SignalP"/>
    </source>
</evidence>
<organism evidence="4 5">
    <name type="scientific">Thermomonas carbonis</name>
    <dbReference type="NCBI Taxonomy" id="1463158"/>
    <lineage>
        <taxon>Bacteria</taxon>
        <taxon>Pseudomonadati</taxon>
        <taxon>Pseudomonadota</taxon>
        <taxon>Gammaproteobacteria</taxon>
        <taxon>Lysobacterales</taxon>
        <taxon>Lysobacteraceae</taxon>
        <taxon>Thermomonas</taxon>
    </lineage>
</organism>
<protein>
    <submittedName>
        <fullName evidence="4">Class I SAM-dependent methyltransferase</fullName>
    </submittedName>
</protein>
<keyword evidence="2" id="KW-0732">Signal</keyword>
<evidence type="ECO:0000259" key="3">
    <source>
        <dbReference type="Pfam" id="PF08241"/>
    </source>
</evidence>
<accession>A0A7G9STU7</accession>
<dbReference type="KEGG" id="tcn:H9L16_06890"/>
<dbReference type="Gene3D" id="3.40.50.150">
    <property type="entry name" value="Vaccinia Virus protein VP39"/>
    <property type="match status" value="1"/>
</dbReference>
<keyword evidence="5" id="KW-1185">Reference proteome</keyword>
<feature type="domain" description="Methyltransferase type 11" evidence="3">
    <location>
        <begin position="103"/>
        <end position="200"/>
    </location>
</feature>
<dbReference type="PANTHER" id="PTHR43861:SF3">
    <property type="entry name" value="PUTATIVE (AFU_ORTHOLOGUE AFUA_2G14390)-RELATED"/>
    <property type="match status" value="1"/>
</dbReference>
<dbReference type="Pfam" id="PF08241">
    <property type="entry name" value="Methyltransf_11"/>
    <property type="match status" value="1"/>
</dbReference>